<evidence type="ECO:0000313" key="2">
    <source>
        <dbReference type="EMBL" id="KAJ8932517.1"/>
    </source>
</evidence>
<keyword evidence="3" id="KW-1185">Reference proteome</keyword>
<name>A0AAV8X298_9CUCU</name>
<feature type="compositionally biased region" description="Acidic residues" evidence="1">
    <location>
        <begin position="43"/>
        <end position="63"/>
    </location>
</feature>
<sequence length="79" mass="9144">MTSKVNYEEKERRLLQLLHDVDTDEELPDDEEEDGISDHIEERMEDSETEQEAESENEESESGNEERGPQFTGKDGVTK</sequence>
<evidence type="ECO:0000313" key="3">
    <source>
        <dbReference type="Proteomes" id="UP001162156"/>
    </source>
</evidence>
<gene>
    <name evidence="2" type="ORF">NQ314_014609</name>
</gene>
<dbReference type="AlphaFoldDB" id="A0AAV8X298"/>
<accession>A0AAV8X298</accession>
<feature type="compositionally biased region" description="Acidic residues" evidence="1">
    <location>
        <begin position="22"/>
        <end position="35"/>
    </location>
</feature>
<feature type="region of interest" description="Disordered" evidence="1">
    <location>
        <begin position="17"/>
        <end position="79"/>
    </location>
</feature>
<dbReference type="Proteomes" id="UP001162156">
    <property type="component" value="Unassembled WGS sequence"/>
</dbReference>
<evidence type="ECO:0000256" key="1">
    <source>
        <dbReference type="SAM" id="MobiDB-lite"/>
    </source>
</evidence>
<protein>
    <submittedName>
        <fullName evidence="2">Uncharacterized protein</fullName>
    </submittedName>
</protein>
<reference evidence="2" key="1">
    <citation type="journal article" date="2023" name="Insect Mol. Biol.">
        <title>Genome sequencing provides insights into the evolution of gene families encoding plant cell wall-degrading enzymes in longhorned beetles.</title>
        <authorList>
            <person name="Shin N.R."/>
            <person name="Okamura Y."/>
            <person name="Kirsch R."/>
            <person name="Pauchet Y."/>
        </authorList>
    </citation>
    <scope>NUCLEOTIDE SEQUENCE</scope>
    <source>
        <strain evidence="2">RBIC_L_NR</strain>
    </source>
</reference>
<dbReference type="EMBL" id="JANEYF010004032">
    <property type="protein sequence ID" value="KAJ8932517.1"/>
    <property type="molecule type" value="Genomic_DNA"/>
</dbReference>
<comment type="caution">
    <text evidence="2">The sequence shown here is derived from an EMBL/GenBank/DDBJ whole genome shotgun (WGS) entry which is preliminary data.</text>
</comment>
<proteinExistence type="predicted"/>
<organism evidence="2 3">
    <name type="scientific">Rhamnusium bicolor</name>
    <dbReference type="NCBI Taxonomy" id="1586634"/>
    <lineage>
        <taxon>Eukaryota</taxon>
        <taxon>Metazoa</taxon>
        <taxon>Ecdysozoa</taxon>
        <taxon>Arthropoda</taxon>
        <taxon>Hexapoda</taxon>
        <taxon>Insecta</taxon>
        <taxon>Pterygota</taxon>
        <taxon>Neoptera</taxon>
        <taxon>Endopterygota</taxon>
        <taxon>Coleoptera</taxon>
        <taxon>Polyphaga</taxon>
        <taxon>Cucujiformia</taxon>
        <taxon>Chrysomeloidea</taxon>
        <taxon>Cerambycidae</taxon>
        <taxon>Lepturinae</taxon>
        <taxon>Rhagiini</taxon>
        <taxon>Rhamnusium</taxon>
    </lineage>
</organism>